<feature type="compositionally biased region" description="Basic residues" evidence="1">
    <location>
        <begin position="142"/>
        <end position="151"/>
    </location>
</feature>
<feature type="region of interest" description="Disordered" evidence="1">
    <location>
        <begin position="128"/>
        <end position="151"/>
    </location>
</feature>
<protein>
    <recommendedName>
        <fullName evidence="5">Lipoprotein</fullName>
    </recommendedName>
</protein>
<dbReference type="AlphaFoldDB" id="A0A9W6LBP1"/>
<feature type="chain" id="PRO_5040904307" description="Lipoprotein" evidence="2">
    <location>
        <begin position="21"/>
        <end position="151"/>
    </location>
</feature>
<proteinExistence type="predicted"/>
<keyword evidence="2" id="KW-0732">Signal</keyword>
<evidence type="ECO:0000313" key="4">
    <source>
        <dbReference type="Proteomes" id="UP001144352"/>
    </source>
</evidence>
<dbReference type="EMBL" id="BSDS01000001">
    <property type="protein sequence ID" value="GLI37125.1"/>
    <property type="molecule type" value="Genomic_DNA"/>
</dbReference>
<dbReference type="Proteomes" id="UP001144352">
    <property type="component" value="Unassembled WGS sequence"/>
</dbReference>
<dbReference type="RefSeq" id="WP_214187858.1">
    <property type="nucleotide sequence ID" value="NZ_BSDS01000001.1"/>
</dbReference>
<gene>
    <name evidence="3" type="ORF">GHYDROH2_06260</name>
</gene>
<accession>A0A9W6LBP1</accession>
<name>A0A9W6LBP1_9BACT</name>
<comment type="caution">
    <text evidence="3">The sequence shown here is derived from an EMBL/GenBank/DDBJ whole genome shotgun (WGS) entry which is preliminary data.</text>
</comment>
<evidence type="ECO:0000256" key="2">
    <source>
        <dbReference type="SAM" id="SignalP"/>
    </source>
</evidence>
<feature type="compositionally biased region" description="Basic and acidic residues" evidence="1">
    <location>
        <begin position="131"/>
        <end position="141"/>
    </location>
</feature>
<evidence type="ECO:0000313" key="3">
    <source>
        <dbReference type="EMBL" id="GLI37125.1"/>
    </source>
</evidence>
<reference evidence="3" key="1">
    <citation type="submission" date="2022-12" db="EMBL/GenBank/DDBJ databases">
        <title>Reference genome sequencing for broad-spectrum identification of bacterial and archaeal isolates by mass spectrometry.</title>
        <authorList>
            <person name="Sekiguchi Y."/>
            <person name="Tourlousse D.M."/>
        </authorList>
    </citation>
    <scope>NUCLEOTIDE SEQUENCE</scope>
    <source>
        <strain evidence="3">H2</strain>
    </source>
</reference>
<keyword evidence="4" id="KW-1185">Reference proteome</keyword>
<organism evidence="3 4">
    <name type="scientific">Geobacter hydrogenophilus</name>
    <dbReference type="NCBI Taxonomy" id="40983"/>
    <lineage>
        <taxon>Bacteria</taxon>
        <taxon>Pseudomonadati</taxon>
        <taxon>Thermodesulfobacteriota</taxon>
        <taxon>Desulfuromonadia</taxon>
        <taxon>Geobacterales</taxon>
        <taxon>Geobacteraceae</taxon>
        <taxon>Geobacter</taxon>
    </lineage>
</organism>
<feature type="signal peptide" evidence="2">
    <location>
        <begin position="1"/>
        <end position="20"/>
    </location>
</feature>
<sequence>MKKIALYLLALTFTCTAALAAGGLDGFLSNLNVQARADLSGFAGRLSAQFGVPGVQVSATLGTVREPADAFMIYQLGQMTHQPYQRVLQTYQANRGKGWGVIAKSLGIKPGSAEFHALKRGDFALTGRPGRTWEQRDDYGKGKGRGKGHNK</sequence>
<evidence type="ECO:0000256" key="1">
    <source>
        <dbReference type="SAM" id="MobiDB-lite"/>
    </source>
</evidence>
<evidence type="ECO:0008006" key="5">
    <source>
        <dbReference type="Google" id="ProtNLM"/>
    </source>
</evidence>